<protein>
    <recommendedName>
        <fullName evidence="1">MULE transposase domain-containing protein</fullName>
    </recommendedName>
</protein>
<dbReference type="Pfam" id="PF10551">
    <property type="entry name" value="MULE"/>
    <property type="match status" value="1"/>
</dbReference>
<accession>A0A6A4EWR1</accession>
<evidence type="ECO:0000313" key="3">
    <source>
        <dbReference type="Proteomes" id="UP000434957"/>
    </source>
</evidence>
<organism evidence="2 3">
    <name type="scientific">Phytophthora rubi</name>
    <dbReference type="NCBI Taxonomy" id="129364"/>
    <lineage>
        <taxon>Eukaryota</taxon>
        <taxon>Sar</taxon>
        <taxon>Stramenopiles</taxon>
        <taxon>Oomycota</taxon>
        <taxon>Peronosporomycetes</taxon>
        <taxon>Peronosporales</taxon>
        <taxon>Peronosporaceae</taxon>
        <taxon>Phytophthora</taxon>
    </lineage>
</organism>
<dbReference type="EMBL" id="QXFT01001041">
    <property type="protein sequence ID" value="KAE9330904.1"/>
    <property type="molecule type" value="Genomic_DNA"/>
</dbReference>
<keyword evidence="3" id="KW-1185">Reference proteome</keyword>
<dbReference type="InterPro" id="IPR018289">
    <property type="entry name" value="MULE_transposase_dom"/>
</dbReference>
<feature type="domain" description="MULE transposase" evidence="1">
    <location>
        <begin position="228"/>
        <end position="304"/>
    </location>
</feature>
<gene>
    <name evidence="2" type="ORF">PR003_g15204</name>
</gene>
<dbReference type="Proteomes" id="UP000434957">
    <property type="component" value="Unassembled WGS sequence"/>
</dbReference>
<proteinExistence type="predicted"/>
<sequence>MSDADDGEFEDWRLIWRTDRAREDRDEYLSTVLPRYATDKHNRVPCTIDHLAKVDPSDADIDLQLTTHYMGSILTLCRSERCRTTADGEDCWCRYKINTCEDGNTTIVFQQGAHVMDDLSALSPLRARITPAMKVVLEDQLERHPSLTPLQLLSTLSYKIANTELRGPEPSYNQVEYFLRVWRDNHPGADTHQVSTKPFVMKGDGFRGLASVLRTIPTVSVSPAISCYRCGQFFPLGYFCTSKRKNADVGWCLRHLQRAILDTFHVHFQPEFVMTDADKAQYKASRNELPSSRVLMCWYHVTANVYKQARSRGVSLEETDKFFEDLYDLHYVPEDEFEDLKTKILARWAALPAGSAAFKMGCYVKKSWIDGKFCDWQAFLTSKGCVATNNPLEQYHKTYKIVSNKPKANPLQMLEGMNASLQAFIATNRGFQTAVEASARLLKAYALLKPHHCLLPVRLPFVGELRTLLYRVDHLPLPPIEQATRDKLKRVASSNHIRVHRERMPHGGWLVDVVSFSCSCLYNFKHALARALSLKPWTLAQQVNLETMALQRLEILEDSWPVTTMEKTVALDMQ</sequence>
<evidence type="ECO:0000313" key="2">
    <source>
        <dbReference type="EMBL" id="KAE9330904.1"/>
    </source>
</evidence>
<name>A0A6A4EWR1_9STRA</name>
<dbReference type="AlphaFoldDB" id="A0A6A4EWR1"/>
<comment type="caution">
    <text evidence="2">The sequence shown here is derived from an EMBL/GenBank/DDBJ whole genome shotgun (WGS) entry which is preliminary data.</text>
</comment>
<reference evidence="2 3" key="1">
    <citation type="submission" date="2018-08" db="EMBL/GenBank/DDBJ databases">
        <title>Genomic investigation of the strawberry pathogen Phytophthora fragariae indicates pathogenicity is determined by transcriptional variation in three key races.</title>
        <authorList>
            <person name="Adams T.M."/>
            <person name="Armitage A.D."/>
            <person name="Sobczyk M.K."/>
            <person name="Bates H.J."/>
            <person name="Dunwell J.M."/>
            <person name="Nellist C.F."/>
            <person name="Harrison R.J."/>
        </authorList>
    </citation>
    <scope>NUCLEOTIDE SEQUENCE [LARGE SCALE GENOMIC DNA]</scope>
    <source>
        <strain evidence="2 3">SCRP333</strain>
    </source>
</reference>
<evidence type="ECO:0000259" key="1">
    <source>
        <dbReference type="Pfam" id="PF10551"/>
    </source>
</evidence>